<keyword evidence="4" id="KW-1185">Reference proteome</keyword>
<evidence type="ECO:0000259" key="2">
    <source>
        <dbReference type="PROSITE" id="PS51123"/>
    </source>
</evidence>
<dbReference type="SUPFAM" id="SSF103088">
    <property type="entry name" value="OmpA-like"/>
    <property type="match status" value="1"/>
</dbReference>
<dbReference type="PRINTS" id="PR01023">
    <property type="entry name" value="NAFLGMOTY"/>
</dbReference>
<dbReference type="Pfam" id="PF00691">
    <property type="entry name" value="OmpA"/>
    <property type="match status" value="1"/>
</dbReference>
<dbReference type="PANTHER" id="PTHR30329:SF21">
    <property type="entry name" value="LIPOPROTEIN YIAD-RELATED"/>
    <property type="match status" value="1"/>
</dbReference>
<proteinExistence type="predicted"/>
<feature type="non-terminal residue" evidence="3">
    <location>
        <position position="1"/>
    </location>
</feature>
<name>A0ABS0A615_9FLAO</name>
<dbReference type="PROSITE" id="PS51123">
    <property type="entry name" value="OMPA_2"/>
    <property type="match status" value="1"/>
</dbReference>
<sequence length="64" mass="7061">VGSAKLNQRLSDSRANEVKNYLVANGIDEFRLSSVGYGEARPVADNKTKTGRAQNRRVEINLVN</sequence>
<accession>A0ABS0A615</accession>
<keyword evidence="1" id="KW-0472">Membrane</keyword>
<dbReference type="InterPro" id="IPR006665">
    <property type="entry name" value="OmpA-like"/>
</dbReference>
<reference evidence="3 4" key="1">
    <citation type="submission" date="2020-11" db="EMBL/GenBank/DDBJ databases">
        <title>P. mediterranea TC4 genome.</title>
        <authorList>
            <person name="Molmeret M."/>
        </authorList>
    </citation>
    <scope>NUCLEOTIDE SEQUENCE [LARGE SCALE GENOMIC DNA]</scope>
    <source>
        <strain evidence="3 4">TC4</strain>
    </source>
</reference>
<dbReference type="PANTHER" id="PTHR30329">
    <property type="entry name" value="STATOR ELEMENT OF FLAGELLAR MOTOR COMPLEX"/>
    <property type="match status" value="1"/>
</dbReference>
<organism evidence="3 4">
    <name type="scientific">Nonlabens mediterrranea</name>
    <dbReference type="NCBI Taxonomy" id="1419947"/>
    <lineage>
        <taxon>Bacteria</taxon>
        <taxon>Pseudomonadati</taxon>
        <taxon>Bacteroidota</taxon>
        <taxon>Flavobacteriia</taxon>
        <taxon>Flavobacteriales</taxon>
        <taxon>Flavobacteriaceae</taxon>
        <taxon>Nonlabens</taxon>
    </lineage>
</organism>
<feature type="domain" description="OmpA-like" evidence="2">
    <location>
        <begin position="1"/>
        <end position="64"/>
    </location>
</feature>
<dbReference type="InterPro" id="IPR036737">
    <property type="entry name" value="OmpA-like_sf"/>
</dbReference>
<protein>
    <submittedName>
        <fullName evidence="3">OmpA family protein</fullName>
    </submittedName>
</protein>
<evidence type="ECO:0000313" key="3">
    <source>
        <dbReference type="EMBL" id="MBF4984782.1"/>
    </source>
</evidence>
<dbReference type="InterPro" id="IPR050330">
    <property type="entry name" value="Bact_OuterMem_StrucFunc"/>
</dbReference>
<dbReference type="EMBL" id="JADKYU010000546">
    <property type="protein sequence ID" value="MBF4984782.1"/>
    <property type="molecule type" value="Genomic_DNA"/>
</dbReference>
<gene>
    <name evidence="3" type="ORF">FNJ87_10710</name>
</gene>
<comment type="caution">
    <text evidence="3">The sequence shown here is derived from an EMBL/GenBank/DDBJ whole genome shotgun (WGS) entry which is preliminary data.</text>
</comment>
<dbReference type="Gene3D" id="3.30.1330.60">
    <property type="entry name" value="OmpA-like domain"/>
    <property type="match status" value="1"/>
</dbReference>
<evidence type="ECO:0000313" key="4">
    <source>
        <dbReference type="Proteomes" id="UP001194729"/>
    </source>
</evidence>
<dbReference type="CDD" id="cd07185">
    <property type="entry name" value="OmpA_C-like"/>
    <property type="match status" value="1"/>
</dbReference>
<dbReference type="Proteomes" id="UP001194729">
    <property type="component" value="Unassembled WGS sequence"/>
</dbReference>
<evidence type="ECO:0000256" key="1">
    <source>
        <dbReference type="PROSITE-ProRule" id="PRU00473"/>
    </source>
</evidence>